<dbReference type="InterPro" id="IPR028163">
    <property type="entry name" value="HAUS_6_N"/>
</dbReference>
<evidence type="ECO:0000256" key="1">
    <source>
        <dbReference type="SAM" id="Coils"/>
    </source>
</evidence>
<comment type="caution">
    <text evidence="4">The sequence shown here is derived from an EMBL/GenBank/DDBJ whole genome shotgun (WGS) entry which is preliminary data.</text>
</comment>
<organism evidence="4 5">
    <name type="scientific">Lentinula aciculospora</name>
    <dbReference type="NCBI Taxonomy" id="153920"/>
    <lineage>
        <taxon>Eukaryota</taxon>
        <taxon>Fungi</taxon>
        <taxon>Dikarya</taxon>
        <taxon>Basidiomycota</taxon>
        <taxon>Agaricomycotina</taxon>
        <taxon>Agaricomycetes</taxon>
        <taxon>Agaricomycetidae</taxon>
        <taxon>Agaricales</taxon>
        <taxon>Marasmiineae</taxon>
        <taxon>Omphalotaceae</taxon>
        <taxon>Lentinula</taxon>
    </lineage>
</organism>
<feature type="signal peptide" evidence="2">
    <location>
        <begin position="1"/>
        <end position="24"/>
    </location>
</feature>
<gene>
    <name evidence="4" type="ORF">J3R30DRAFT_3809189</name>
</gene>
<dbReference type="Pfam" id="PF14661">
    <property type="entry name" value="HAUS6_N"/>
    <property type="match status" value="1"/>
</dbReference>
<feature type="chain" id="PRO_5040860739" description="HAUS augmin-like complex subunit 6 N-terminal domain-containing protein" evidence="2">
    <location>
        <begin position="25"/>
        <end position="477"/>
    </location>
</feature>
<sequence>MNTSQSVLGLPLPLLLLIHLQILQYPHIDDDEFDIHIFDSQKRGLRARIKMMEDLGYWLATKIEGRNILPTYPCIKPSETTAFRTSFAKYLEALRQSCIKENTTPSLWWRDVQTRKSLLEECTGEKFLRLILAFSTHAFFKLRPKPKTDSPPALYYASRLAFVQASQRQWIEIALRLLQREQRLIDLKAQLLVSITSKSQSKYRSLSTARLIALRDSESEEILCQECWKGKSARRVLKFFVSLTGLRIDTAEAQNSGRKLLVQDLPMPSYPRPEPQLLPVAAARHPAHLQRLKKPIFQLAEPEFAAISKKSKSSEWNSRTSPKLASSFDYAAFTLRDHRETEEHVRVVLERMLKRLEMETKRLEKKLNALKSKKGQESKANPKTMFQVNDRKTTEPNQRVAPPLPSRNEMKMVNVARKFSFWEDRQIIDVAKGRSAQLDFERPFKRDAGIGINASLSRDLTNDIRRDFERVPSSVTN</sequence>
<dbReference type="OrthoDB" id="5575722at2759"/>
<name>A0A9W8ZZL7_9AGAR</name>
<proteinExistence type="predicted"/>
<keyword evidence="1" id="KW-0175">Coiled coil</keyword>
<dbReference type="EMBL" id="JAOTPV010000027">
    <property type="protein sequence ID" value="KAJ4470235.1"/>
    <property type="molecule type" value="Genomic_DNA"/>
</dbReference>
<evidence type="ECO:0000313" key="4">
    <source>
        <dbReference type="EMBL" id="KAJ4470235.1"/>
    </source>
</evidence>
<evidence type="ECO:0000256" key="2">
    <source>
        <dbReference type="SAM" id="SignalP"/>
    </source>
</evidence>
<accession>A0A9W8ZZL7</accession>
<reference evidence="4" key="1">
    <citation type="submission" date="2022-08" db="EMBL/GenBank/DDBJ databases">
        <title>A Global Phylogenomic Analysis of the Shiitake Genus Lentinula.</title>
        <authorList>
            <consortium name="DOE Joint Genome Institute"/>
            <person name="Sierra-Patev S."/>
            <person name="Min B."/>
            <person name="Naranjo-Ortiz M."/>
            <person name="Looney B."/>
            <person name="Konkel Z."/>
            <person name="Slot J.C."/>
            <person name="Sakamoto Y."/>
            <person name="Steenwyk J.L."/>
            <person name="Rokas A."/>
            <person name="Carro J."/>
            <person name="Camarero S."/>
            <person name="Ferreira P."/>
            <person name="Molpeceres G."/>
            <person name="Ruiz-Duenas F.J."/>
            <person name="Serrano A."/>
            <person name="Henrissat B."/>
            <person name="Drula E."/>
            <person name="Hughes K.W."/>
            <person name="Mata J.L."/>
            <person name="Ishikawa N.K."/>
            <person name="Vargas-Isla R."/>
            <person name="Ushijima S."/>
            <person name="Smith C.A."/>
            <person name="Ahrendt S."/>
            <person name="Andreopoulos W."/>
            <person name="He G."/>
            <person name="Labutti K."/>
            <person name="Lipzen A."/>
            <person name="Ng V."/>
            <person name="Riley R."/>
            <person name="Sandor L."/>
            <person name="Barry K."/>
            <person name="Martinez A.T."/>
            <person name="Xiao Y."/>
            <person name="Gibbons J.G."/>
            <person name="Terashima K."/>
            <person name="Grigoriev I.V."/>
            <person name="Hibbett D.S."/>
        </authorList>
    </citation>
    <scope>NUCLEOTIDE SEQUENCE</scope>
    <source>
        <strain evidence="4">JLM2183</strain>
    </source>
</reference>
<keyword evidence="2" id="KW-0732">Signal</keyword>
<evidence type="ECO:0000313" key="5">
    <source>
        <dbReference type="Proteomes" id="UP001150266"/>
    </source>
</evidence>
<feature type="coiled-coil region" evidence="1">
    <location>
        <begin position="346"/>
        <end position="373"/>
    </location>
</feature>
<evidence type="ECO:0000259" key="3">
    <source>
        <dbReference type="Pfam" id="PF14661"/>
    </source>
</evidence>
<keyword evidence="5" id="KW-1185">Reference proteome</keyword>
<dbReference type="AlphaFoldDB" id="A0A9W8ZZL7"/>
<dbReference type="Proteomes" id="UP001150266">
    <property type="component" value="Unassembled WGS sequence"/>
</dbReference>
<feature type="domain" description="HAUS augmin-like complex subunit 6 N-terminal" evidence="3">
    <location>
        <begin position="66"/>
        <end position="152"/>
    </location>
</feature>
<protein>
    <recommendedName>
        <fullName evidence="3">HAUS augmin-like complex subunit 6 N-terminal domain-containing protein</fullName>
    </recommendedName>
</protein>